<protein>
    <submittedName>
        <fullName evidence="2">L-lactate dehydrogenase complex protein LldG</fullName>
    </submittedName>
</protein>
<evidence type="ECO:0000259" key="1">
    <source>
        <dbReference type="Pfam" id="PF02589"/>
    </source>
</evidence>
<dbReference type="PANTHER" id="PTHR43682">
    <property type="entry name" value="LACTATE UTILIZATION PROTEIN C"/>
    <property type="match status" value="1"/>
</dbReference>
<proteinExistence type="predicted"/>
<evidence type="ECO:0000313" key="3">
    <source>
        <dbReference type="Proteomes" id="UP000315971"/>
    </source>
</evidence>
<dbReference type="InterPro" id="IPR037171">
    <property type="entry name" value="NagB/RpiA_transferase-like"/>
</dbReference>
<evidence type="ECO:0000313" key="2">
    <source>
        <dbReference type="EMBL" id="SMO46889.1"/>
    </source>
</evidence>
<organism evidence="2 3">
    <name type="scientific">Solitalea koreensis</name>
    <dbReference type="NCBI Taxonomy" id="543615"/>
    <lineage>
        <taxon>Bacteria</taxon>
        <taxon>Pseudomonadati</taxon>
        <taxon>Bacteroidota</taxon>
        <taxon>Sphingobacteriia</taxon>
        <taxon>Sphingobacteriales</taxon>
        <taxon>Sphingobacteriaceae</taxon>
        <taxon>Solitalea</taxon>
    </lineage>
</organism>
<name>A0A521BIL8_9SPHI</name>
<keyword evidence="3" id="KW-1185">Reference proteome</keyword>
<dbReference type="Pfam" id="PF02589">
    <property type="entry name" value="LUD_dom"/>
    <property type="match status" value="1"/>
</dbReference>
<dbReference type="RefSeq" id="WP_142601746.1">
    <property type="nucleotide sequence ID" value="NZ_FXSZ01000002.1"/>
</dbReference>
<dbReference type="Proteomes" id="UP000315971">
    <property type="component" value="Unassembled WGS sequence"/>
</dbReference>
<dbReference type="InterPro" id="IPR003741">
    <property type="entry name" value="LUD_dom"/>
</dbReference>
<dbReference type="EMBL" id="FXSZ01000002">
    <property type="protein sequence ID" value="SMO46889.1"/>
    <property type="molecule type" value="Genomic_DNA"/>
</dbReference>
<dbReference type="OrthoDB" id="9794157at2"/>
<feature type="domain" description="LUD" evidence="1">
    <location>
        <begin position="39"/>
        <end position="187"/>
    </location>
</feature>
<reference evidence="2 3" key="1">
    <citation type="submission" date="2017-05" db="EMBL/GenBank/DDBJ databases">
        <authorList>
            <person name="Varghese N."/>
            <person name="Submissions S."/>
        </authorList>
    </citation>
    <scope>NUCLEOTIDE SEQUENCE [LARGE SCALE GENOMIC DNA]</scope>
    <source>
        <strain evidence="2 3">DSM 21342</strain>
    </source>
</reference>
<accession>A0A521BIL8</accession>
<dbReference type="SUPFAM" id="SSF100950">
    <property type="entry name" value="NagB/RpiA/CoA transferase-like"/>
    <property type="match status" value="1"/>
</dbReference>
<gene>
    <name evidence="2" type="ORF">SAMN06265350_102226</name>
</gene>
<dbReference type="AlphaFoldDB" id="A0A521BIL8"/>
<dbReference type="InterPro" id="IPR024185">
    <property type="entry name" value="FTHF_cligase-like_sf"/>
</dbReference>
<sequence length="191" mass="20620">MSAKEKIISAIKQNKPGAKELPVIPVFNAEENTIETFKQSVKTIGGEVIELASLAEIDVWLEKKFSTAENIVSAIVSSSVTISESSSTELLEKTDVAILQGEWGVAENGAIWLPEQNMLNRALPFITQHLMLVLNIENIVTNMHVAYENISSGAYGVFIAGPSKTADIEQSLVIGAHGARSLTVVLLKRAC</sequence>
<dbReference type="Gene3D" id="3.40.50.10420">
    <property type="entry name" value="NagB/RpiA/CoA transferase-like"/>
    <property type="match status" value="1"/>
</dbReference>
<dbReference type="PANTHER" id="PTHR43682:SF1">
    <property type="entry name" value="LACTATE UTILIZATION PROTEIN C"/>
    <property type="match status" value="1"/>
</dbReference>